<name>A0AAD9NX18_RIDPI</name>
<dbReference type="GO" id="GO:0005634">
    <property type="term" value="C:nucleus"/>
    <property type="evidence" value="ECO:0007669"/>
    <property type="project" value="TreeGrafter"/>
</dbReference>
<organism evidence="4 5">
    <name type="scientific">Ridgeia piscesae</name>
    <name type="common">Tubeworm</name>
    <dbReference type="NCBI Taxonomy" id="27915"/>
    <lineage>
        <taxon>Eukaryota</taxon>
        <taxon>Metazoa</taxon>
        <taxon>Spiralia</taxon>
        <taxon>Lophotrochozoa</taxon>
        <taxon>Annelida</taxon>
        <taxon>Polychaeta</taxon>
        <taxon>Sedentaria</taxon>
        <taxon>Canalipalpata</taxon>
        <taxon>Sabellida</taxon>
        <taxon>Siboglinidae</taxon>
        <taxon>Ridgeia</taxon>
    </lineage>
</organism>
<evidence type="ECO:0000256" key="2">
    <source>
        <dbReference type="PROSITE-ProRule" id="PRU00176"/>
    </source>
</evidence>
<feature type="domain" description="RRM" evidence="3">
    <location>
        <begin position="18"/>
        <end position="90"/>
    </location>
</feature>
<dbReference type="InterPro" id="IPR000504">
    <property type="entry name" value="RRM_dom"/>
</dbReference>
<sequence length="100" mass="11205">MGKISNFTNSNDPQAINSRVFVGNLNTFALSKASIERLFKRYGHIIAISMHKGYAFIQYTNEFEARCAVAGEDQRLYANQPIGESNSLVVICIFFSALYT</sequence>
<dbReference type="PANTHER" id="PTHR13968:SF26">
    <property type="entry name" value="RRM DOMAIN-CONTAINING PROTEIN"/>
    <property type="match status" value="1"/>
</dbReference>
<gene>
    <name evidence="4" type="ORF">NP493_286g02070</name>
</gene>
<dbReference type="GO" id="GO:0003723">
    <property type="term" value="F:RNA binding"/>
    <property type="evidence" value="ECO:0007669"/>
    <property type="project" value="UniProtKB-UniRule"/>
</dbReference>
<evidence type="ECO:0000313" key="4">
    <source>
        <dbReference type="EMBL" id="KAK2184017.1"/>
    </source>
</evidence>
<evidence type="ECO:0000259" key="3">
    <source>
        <dbReference type="PROSITE" id="PS50102"/>
    </source>
</evidence>
<dbReference type="SUPFAM" id="SSF54928">
    <property type="entry name" value="RNA-binding domain, RBD"/>
    <property type="match status" value="1"/>
</dbReference>
<evidence type="ECO:0000256" key="1">
    <source>
        <dbReference type="ARBA" id="ARBA00022884"/>
    </source>
</evidence>
<dbReference type="InterPro" id="IPR035979">
    <property type="entry name" value="RBD_domain_sf"/>
</dbReference>
<dbReference type="Proteomes" id="UP001209878">
    <property type="component" value="Unassembled WGS sequence"/>
</dbReference>
<proteinExistence type="predicted"/>
<dbReference type="InterPro" id="IPR051186">
    <property type="entry name" value="RRM_HNRPC/RALY_subfam"/>
</dbReference>
<dbReference type="SMART" id="SM00360">
    <property type="entry name" value="RRM"/>
    <property type="match status" value="1"/>
</dbReference>
<evidence type="ECO:0000313" key="5">
    <source>
        <dbReference type="Proteomes" id="UP001209878"/>
    </source>
</evidence>
<keyword evidence="1 2" id="KW-0694">RNA-binding</keyword>
<reference evidence="4" key="1">
    <citation type="journal article" date="2023" name="Mol. Biol. Evol.">
        <title>Third-Generation Sequencing Reveals the Adaptive Role of the Epigenome in Three Deep-Sea Polychaetes.</title>
        <authorList>
            <person name="Perez M."/>
            <person name="Aroh O."/>
            <person name="Sun Y."/>
            <person name="Lan Y."/>
            <person name="Juniper S.K."/>
            <person name="Young C.R."/>
            <person name="Angers B."/>
            <person name="Qian P.Y."/>
        </authorList>
    </citation>
    <scope>NUCLEOTIDE SEQUENCE</scope>
    <source>
        <strain evidence="4">R07B-5</strain>
    </source>
</reference>
<dbReference type="EMBL" id="JAODUO010000286">
    <property type="protein sequence ID" value="KAK2184017.1"/>
    <property type="molecule type" value="Genomic_DNA"/>
</dbReference>
<dbReference type="AlphaFoldDB" id="A0AAD9NX18"/>
<protein>
    <recommendedName>
        <fullName evidence="3">RRM domain-containing protein</fullName>
    </recommendedName>
</protein>
<dbReference type="PROSITE" id="PS50102">
    <property type="entry name" value="RRM"/>
    <property type="match status" value="1"/>
</dbReference>
<dbReference type="InterPro" id="IPR012677">
    <property type="entry name" value="Nucleotide-bd_a/b_plait_sf"/>
</dbReference>
<accession>A0AAD9NX18</accession>
<dbReference type="Pfam" id="PF00076">
    <property type="entry name" value="RRM_1"/>
    <property type="match status" value="1"/>
</dbReference>
<comment type="caution">
    <text evidence="4">The sequence shown here is derived from an EMBL/GenBank/DDBJ whole genome shotgun (WGS) entry which is preliminary data.</text>
</comment>
<keyword evidence="5" id="KW-1185">Reference proteome</keyword>
<dbReference type="Gene3D" id="3.30.70.330">
    <property type="match status" value="1"/>
</dbReference>
<dbReference type="PANTHER" id="PTHR13968">
    <property type="entry name" value="HETEROGENEOUS NUCLEAR RIBONUCLEOPROTEIN"/>
    <property type="match status" value="1"/>
</dbReference>